<keyword evidence="5" id="KW-0677">Repeat</keyword>
<feature type="compositionally biased region" description="Polar residues" evidence="11">
    <location>
        <begin position="1049"/>
        <end position="1058"/>
    </location>
</feature>
<dbReference type="PANTHER" id="PTHR47348">
    <property type="entry name" value="MEIOTICALLY UP-REGULATED GENE 190 PROTEIN"/>
    <property type="match status" value="1"/>
</dbReference>
<evidence type="ECO:0000256" key="5">
    <source>
        <dbReference type="ARBA" id="ARBA00022737"/>
    </source>
</evidence>
<dbReference type="PANTHER" id="PTHR47348:SF3">
    <property type="entry name" value="MEIOTICALLY UP-REGULATED GENE 190 PROTEIN"/>
    <property type="match status" value="1"/>
</dbReference>
<keyword evidence="4 12" id="KW-0812">Transmembrane</keyword>
<dbReference type="InterPro" id="IPR037765">
    <property type="entry name" value="C2B_Tricalbin"/>
</dbReference>
<dbReference type="InterPro" id="IPR000008">
    <property type="entry name" value="C2_dom"/>
</dbReference>
<gene>
    <name evidence="15" type="ORF">GFSPODELE1_LOCUS7422</name>
</gene>
<keyword evidence="2" id="KW-0813">Transport</keyword>
<feature type="region of interest" description="Disordered" evidence="11">
    <location>
        <begin position="1001"/>
        <end position="1098"/>
    </location>
</feature>
<protein>
    <submittedName>
        <fullName evidence="15">Uncharacterized protein</fullName>
    </submittedName>
</protein>
<dbReference type="InterPro" id="IPR031468">
    <property type="entry name" value="SMP_LBD"/>
</dbReference>
<organism evidence="15 16">
    <name type="scientific">Somion occarium</name>
    <dbReference type="NCBI Taxonomy" id="3059160"/>
    <lineage>
        <taxon>Eukaryota</taxon>
        <taxon>Fungi</taxon>
        <taxon>Dikarya</taxon>
        <taxon>Basidiomycota</taxon>
        <taxon>Agaricomycotina</taxon>
        <taxon>Agaricomycetes</taxon>
        <taxon>Polyporales</taxon>
        <taxon>Cerrenaceae</taxon>
        <taxon>Somion</taxon>
    </lineage>
</organism>
<keyword evidence="9" id="KW-0446">Lipid-binding</keyword>
<dbReference type="Pfam" id="PF25331">
    <property type="entry name" value="C2_Mug190_3rd"/>
    <property type="match status" value="1"/>
</dbReference>
<feature type="domain" description="SMP-LTD" evidence="14">
    <location>
        <begin position="199"/>
        <end position="447"/>
    </location>
</feature>
<keyword evidence="16" id="KW-1185">Reference proteome</keyword>
<evidence type="ECO:0000256" key="10">
    <source>
        <dbReference type="ARBA" id="ARBA00023136"/>
    </source>
</evidence>
<evidence type="ECO:0000256" key="9">
    <source>
        <dbReference type="ARBA" id="ARBA00023121"/>
    </source>
</evidence>
<evidence type="ECO:0000313" key="15">
    <source>
        <dbReference type="EMBL" id="CAL1709606.1"/>
    </source>
</evidence>
<dbReference type="SUPFAM" id="SSF49562">
    <property type="entry name" value="C2 domain (Calcium/lipid-binding domain, CaLB)"/>
    <property type="match status" value="2"/>
</dbReference>
<evidence type="ECO:0000256" key="1">
    <source>
        <dbReference type="ARBA" id="ARBA00004586"/>
    </source>
</evidence>
<dbReference type="CDD" id="cd21676">
    <property type="entry name" value="SMP_Mug190"/>
    <property type="match status" value="1"/>
</dbReference>
<evidence type="ECO:0000256" key="6">
    <source>
        <dbReference type="ARBA" id="ARBA00022824"/>
    </source>
</evidence>
<feature type="region of interest" description="Disordered" evidence="11">
    <location>
        <begin position="675"/>
        <end position="696"/>
    </location>
</feature>
<evidence type="ECO:0000256" key="2">
    <source>
        <dbReference type="ARBA" id="ARBA00022448"/>
    </source>
</evidence>
<sequence length="1151" mass="127713">MSHKLGETYSGKNPVPQVATKLTSLVNPERATEAKAQQLQDQSNKDDKKLTEKQAHRLKKGHAVSVEDPTTGEEVEIKNAEEEEDVHIQGKNVLDMDFPPPNWSDHETHVSVATSHTIILIALAYITCFAVACLISNFFYSFALATIPPSLLTYVLLFRLHNVLRNDFEDRIWHSERMRGMSAGSDVDRDGKVSDRERVKESAEWANAVLRGVWPVMNPELFSSTVDMLEDIMQASAPSFIHSVRIPDLGLGQNAARVTSIRSLPDSEERHELGAKTGGKARRSSITSQREDSAVNESESDTDTSHPDEHQREELEGDHVNLEVSFAYRGLPSGNTPESKAGNVHLLVEFFLGVKGIYGFRIPIWVEITGAVGTARIRLQLISDPPFVKKAMISMMGLPRITISVTALTRALPNMMNIPFISGFISSAIDTAVAEYSAPKSMTIDLQQLISGDDIKKDTETLGILVVHIHRATGVKGMDIGGSSADPYITLTYSKLGKPLYSTRIIKEDCNPVFEETAFLMVDVNTIRLREKLSFQLWDSDRTSMDDMLGTAEIEIVDLVRNRGKPVRKVSSLASPDLAHRPGSVEYTVGYYGKIPPPSHLKTDGADPGIPEDLRDKAEFKEARAVALDELESSVLTTPPDPEWPSGILSIQVHEIKDLKVKTENRQSWINLHTQVGGKGQDDSGGSEEEGEGLPSSFCEISLNDELVYKTRVKPITSYPMFNAGTERFVKDWRKAHVTVAVKDSRLRENDAILGIVMLKLSELFINASELTRVYSLEEGLGYGRIRISILFRPIEAKLPPNLLGFDIGSLEIGDIRVKADSTVVDDLARCSLRLSTSNSSCTSKISRKAARKQEDGSLLWSRDEVTLIPVHQRYEAALLISFYDRSIMTSSEKALGVLWLRDLIDNEDSQVEIAVWRTKDGDYSRLKFNYVSLDGNLECWDSDKDKVERIGSIIIDIVFKPGISELHRKMLDSGGTTKRQVWGTFDRERAGGLRDYVGATRERGDEAEEHTAEPGGPDAEGDMTATTTTGPSDTADGDQRSAQKKSDQQGVSTTVQPENAEEVSQSEDSGHGDEDDEHGGEAGGGKTSIRQKFKKWKDNEAELHRDHRGMMQAKPVRTAEWIKDNVEDAAHAVKERFSMTTRKPDIETEV</sequence>
<evidence type="ECO:0000259" key="13">
    <source>
        <dbReference type="PROSITE" id="PS50004"/>
    </source>
</evidence>
<dbReference type="InterPro" id="IPR037767">
    <property type="entry name" value="C2A_Mug190-like"/>
</dbReference>
<dbReference type="CDD" id="cd04052">
    <property type="entry name" value="C2B_Tricalbin-like"/>
    <property type="match status" value="1"/>
</dbReference>
<proteinExistence type="predicted"/>
<feature type="domain" description="C2" evidence="13">
    <location>
        <begin position="630"/>
        <end position="775"/>
    </location>
</feature>
<feature type="compositionally biased region" description="Basic and acidic residues" evidence="11">
    <location>
        <begin position="43"/>
        <end position="55"/>
    </location>
</feature>
<keyword evidence="7 12" id="KW-1133">Transmembrane helix</keyword>
<dbReference type="SMART" id="SM00239">
    <property type="entry name" value="C2"/>
    <property type="match status" value="2"/>
</dbReference>
<evidence type="ECO:0000256" key="4">
    <source>
        <dbReference type="ARBA" id="ARBA00022692"/>
    </source>
</evidence>
<dbReference type="PROSITE" id="PS50004">
    <property type="entry name" value="C2"/>
    <property type="match status" value="2"/>
</dbReference>
<reference evidence="16" key="1">
    <citation type="submission" date="2024-04" db="EMBL/GenBank/DDBJ databases">
        <authorList>
            <person name="Shaw F."/>
            <person name="Minotto A."/>
        </authorList>
    </citation>
    <scope>NUCLEOTIDE SEQUENCE [LARGE SCALE GENOMIC DNA]</scope>
</reference>
<evidence type="ECO:0000256" key="3">
    <source>
        <dbReference type="ARBA" id="ARBA00022553"/>
    </source>
</evidence>
<evidence type="ECO:0000259" key="14">
    <source>
        <dbReference type="PROSITE" id="PS51847"/>
    </source>
</evidence>
<feature type="domain" description="C2" evidence="13">
    <location>
        <begin position="445"/>
        <end position="569"/>
    </location>
</feature>
<feature type="region of interest" description="Disordered" evidence="11">
    <location>
        <begin position="262"/>
        <end position="316"/>
    </location>
</feature>
<feature type="compositionally biased region" description="Basic and acidic residues" evidence="11">
    <location>
        <begin position="1001"/>
        <end position="1013"/>
    </location>
</feature>
<evidence type="ECO:0000256" key="12">
    <source>
        <dbReference type="SAM" id="Phobius"/>
    </source>
</evidence>
<keyword evidence="10 12" id="KW-0472">Membrane</keyword>
<feature type="compositionally biased region" description="Low complexity" evidence="11">
    <location>
        <begin position="1023"/>
        <end position="1035"/>
    </location>
</feature>
<comment type="subcellular location">
    <subcellularLocation>
        <location evidence="1">Endoplasmic reticulum membrane</location>
    </subcellularLocation>
</comment>
<feature type="region of interest" description="Disordered" evidence="11">
    <location>
        <begin position="1"/>
        <end position="74"/>
    </location>
</feature>
<keyword evidence="3" id="KW-0597">Phosphoprotein</keyword>
<dbReference type="Pfam" id="PF00168">
    <property type="entry name" value="C2"/>
    <property type="match status" value="2"/>
</dbReference>
<name>A0ABP1DP40_9APHY</name>
<feature type="compositionally biased region" description="Basic and acidic residues" evidence="11">
    <location>
        <begin position="1038"/>
        <end position="1048"/>
    </location>
</feature>
<dbReference type="Pfam" id="PF25669">
    <property type="entry name" value="SMP_MUG190-like"/>
    <property type="match status" value="1"/>
</dbReference>
<evidence type="ECO:0000256" key="8">
    <source>
        <dbReference type="ARBA" id="ARBA00023055"/>
    </source>
</evidence>
<keyword evidence="8" id="KW-0445">Lipid transport</keyword>
<dbReference type="Proteomes" id="UP001497453">
    <property type="component" value="Chromosome 5"/>
</dbReference>
<evidence type="ECO:0000256" key="7">
    <source>
        <dbReference type="ARBA" id="ARBA00022989"/>
    </source>
</evidence>
<dbReference type="InterPro" id="IPR035892">
    <property type="entry name" value="C2_domain_sf"/>
</dbReference>
<keyword evidence="6" id="KW-0256">Endoplasmic reticulum</keyword>
<dbReference type="PROSITE" id="PS51847">
    <property type="entry name" value="SMP"/>
    <property type="match status" value="1"/>
</dbReference>
<dbReference type="EMBL" id="OZ037948">
    <property type="protein sequence ID" value="CAL1709606.1"/>
    <property type="molecule type" value="Genomic_DNA"/>
</dbReference>
<accession>A0ABP1DP40</accession>
<evidence type="ECO:0000256" key="11">
    <source>
        <dbReference type="SAM" id="MobiDB-lite"/>
    </source>
</evidence>
<feature type="compositionally biased region" description="Basic and acidic residues" evidence="11">
    <location>
        <begin position="303"/>
        <end position="316"/>
    </location>
</feature>
<feature type="compositionally biased region" description="Basic and acidic residues" evidence="11">
    <location>
        <begin position="265"/>
        <end position="274"/>
    </location>
</feature>
<feature type="transmembrane region" description="Helical" evidence="12">
    <location>
        <begin position="118"/>
        <end position="140"/>
    </location>
</feature>
<dbReference type="Gene3D" id="2.60.40.150">
    <property type="entry name" value="C2 domain"/>
    <property type="match status" value="2"/>
</dbReference>
<dbReference type="InterPro" id="IPR057349">
    <property type="entry name" value="C2_Mug190_3rd"/>
</dbReference>
<evidence type="ECO:0000313" key="16">
    <source>
        <dbReference type="Proteomes" id="UP001497453"/>
    </source>
</evidence>
<dbReference type="CDD" id="cd04041">
    <property type="entry name" value="C2A_fungal"/>
    <property type="match status" value="1"/>
</dbReference>